<evidence type="ECO:0000313" key="1">
    <source>
        <dbReference type="EMBL" id="VAV92155.1"/>
    </source>
</evidence>
<protein>
    <submittedName>
        <fullName evidence="1">Uncharacterized protein</fullName>
    </submittedName>
</protein>
<proteinExistence type="predicted"/>
<dbReference type="AlphaFoldDB" id="A0A3B0SAQ0"/>
<name>A0A3B0SAQ0_9ZZZZ</name>
<gene>
    <name evidence="1" type="ORF">MNBD_ALPHA01-1798</name>
</gene>
<reference evidence="1" key="1">
    <citation type="submission" date="2018-06" db="EMBL/GenBank/DDBJ databases">
        <authorList>
            <person name="Zhirakovskaya E."/>
        </authorList>
    </citation>
    <scope>NUCLEOTIDE SEQUENCE</scope>
</reference>
<feature type="non-terminal residue" evidence="1">
    <location>
        <position position="33"/>
    </location>
</feature>
<accession>A0A3B0SAQ0</accession>
<organism evidence="1">
    <name type="scientific">hydrothermal vent metagenome</name>
    <dbReference type="NCBI Taxonomy" id="652676"/>
    <lineage>
        <taxon>unclassified sequences</taxon>
        <taxon>metagenomes</taxon>
        <taxon>ecological metagenomes</taxon>
    </lineage>
</organism>
<sequence>MKIKFLGYLTGFFLLAIGLTAIAAENKPEPLTD</sequence>
<dbReference type="EMBL" id="UOEJ01000030">
    <property type="protein sequence ID" value="VAV92155.1"/>
    <property type="molecule type" value="Genomic_DNA"/>
</dbReference>